<keyword evidence="2" id="KW-1185">Reference proteome</keyword>
<comment type="caution">
    <text evidence="1">The sequence shown here is derived from an EMBL/GenBank/DDBJ whole genome shotgun (WGS) entry which is preliminary data.</text>
</comment>
<sequence length="75" mass="8779">MLDRLSKDFSFAVWANAFKIVFVLDNESLTEFREMNKTSGGKLELKKGFPNEFSVEYQNEWSDEVSKYTLERSSI</sequence>
<reference evidence="1" key="1">
    <citation type="submission" date="2022-01" db="EMBL/GenBank/DDBJ databases">
        <title>Genome Sequence Resource for Two Populations of Ditylenchus destructor, the Migratory Endoparasitic Phytonematode.</title>
        <authorList>
            <person name="Zhang H."/>
            <person name="Lin R."/>
            <person name="Xie B."/>
        </authorList>
    </citation>
    <scope>NUCLEOTIDE SEQUENCE</scope>
    <source>
        <strain evidence="1">BazhouSP</strain>
    </source>
</reference>
<dbReference type="EMBL" id="JAKKPZ010000465">
    <property type="protein sequence ID" value="KAI1694837.1"/>
    <property type="molecule type" value="Genomic_DNA"/>
</dbReference>
<gene>
    <name evidence="1" type="ORF">DdX_19913</name>
</gene>
<evidence type="ECO:0000313" key="2">
    <source>
        <dbReference type="Proteomes" id="UP001201812"/>
    </source>
</evidence>
<name>A0AAD4MLR4_9BILA</name>
<dbReference type="AlphaFoldDB" id="A0AAD4MLR4"/>
<accession>A0AAD4MLR4</accession>
<dbReference type="Proteomes" id="UP001201812">
    <property type="component" value="Unassembled WGS sequence"/>
</dbReference>
<evidence type="ECO:0000313" key="1">
    <source>
        <dbReference type="EMBL" id="KAI1694837.1"/>
    </source>
</evidence>
<protein>
    <submittedName>
        <fullName evidence="1">Uncharacterized protein</fullName>
    </submittedName>
</protein>
<proteinExistence type="predicted"/>
<organism evidence="1 2">
    <name type="scientific">Ditylenchus destructor</name>
    <dbReference type="NCBI Taxonomy" id="166010"/>
    <lineage>
        <taxon>Eukaryota</taxon>
        <taxon>Metazoa</taxon>
        <taxon>Ecdysozoa</taxon>
        <taxon>Nematoda</taxon>
        <taxon>Chromadorea</taxon>
        <taxon>Rhabditida</taxon>
        <taxon>Tylenchina</taxon>
        <taxon>Tylenchomorpha</taxon>
        <taxon>Sphaerularioidea</taxon>
        <taxon>Anguinidae</taxon>
        <taxon>Anguininae</taxon>
        <taxon>Ditylenchus</taxon>
    </lineage>
</organism>